<organism evidence="5 6">
    <name type="scientific">Flavihumibacter stibioxidans</name>
    <dbReference type="NCBI Taxonomy" id="1834163"/>
    <lineage>
        <taxon>Bacteria</taxon>
        <taxon>Pseudomonadati</taxon>
        <taxon>Bacteroidota</taxon>
        <taxon>Chitinophagia</taxon>
        <taxon>Chitinophagales</taxon>
        <taxon>Chitinophagaceae</taxon>
        <taxon>Flavihumibacter</taxon>
    </lineage>
</organism>
<keyword evidence="3" id="KW-0238">DNA-binding</keyword>
<dbReference type="EMBL" id="MBUA01000012">
    <property type="protein sequence ID" value="MBC6491126.1"/>
    <property type="molecule type" value="Genomic_DNA"/>
</dbReference>
<dbReference type="RefSeq" id="WP_187256450.1">
    <property type="nucleotide sequence ID" value="NZ_JBHULF010000014.1"/>
</dbReference>
<evidence type="ECO:0000313" key="5">
    <source>
        <dbReference type="EMBL" id="MBC6491126.1"/>
    </source>
</evidence>
<dbReference type="Pfam" id="PF03965">
    <property type="entry name" value="Penicillinase_R"/>
    <property type="match status" value="1"/>
</dbReference>
<dbReference type="SUPFAM" id="SSF46785">
    <property type="entry name" value="Winged helix' DNA-binding domain"/>
    <property type="match status" value="1"/>
</dbReference>
<dbReference type="InterPro" id="IPR036388">
    <property type="entry name" value="WH-like_DNA-bd_sf"/>
</dbReference>
<evidence type="ECO:0000256" key="2">
    <source>
        <dbReference type="ARBA" id="ARBA00023015"/>
    </source>
</evidence>
<name>A0ABR7M865_9BACT</name>
<keyword evidence="4" id="KW-0804">Transcription</keyword>
<keyword evidence="2" id="KW-0805">Transcription regulation</keyword>
<reference evidence="5 6" key="1">
    <citation type="submission" date="2016-07" db="EMBL/GenBank/DDBJ databases">
        <title>Genome analysis of Flavihumibacter stibioxidans YS-17.</title>
        <authorList>
            <person name="Shi K."/>
            <person name="Han Y."/>
            <person name="Wang G."/>
        </authorList>
    </citation>
    <scope>NUCLEOTIDE SEQUENCE [LARGE SCALE GENOMIC DNA]</scope>
    <source>
        <strain evidence="5 6">YS-17</strain>
    </source>
</reference>
<gene>
    <name evidence="5" type="ORF">BC349_08790</name>
</gene>
<keyword evidence="6" id="KW-1185">Reference proteome</keyword>
<evidence type="ECO:0000256" key="1">
    <source>
        <dbReference type="ARBA" id="ARBA00011046"/>
    </source>
</evidence>
<dbReference type="InterPro" id="IPR005650">
    <property type="entry name" value="BlaI_family"/>
</dbReference>
<comment type="caution">
    <text evidence="5">The sequence shown here is derived from an EMBL/GenBank/DDBJ whole genome shotgun (WGS) entry which is preliminary data.</text>
</comment>
<dbReference type="PIRSF" id="PIRSF019455">
    <property type="entry name" value="CopR_AtkY"/>
    <property type="match status" value="1"/>
</dbReference>
<proteinExistence type="inferred from homology"/>
<comment type="similarity">
    <text evidence="1">Belongs to the BlaI transcriptional regulatory family.</text>
</comment>
<accession>A0ABR7M865</accession>
<evidence type="ECO:0000256" key="4">
    <source>
        <dbReference type="ARBA" id="ARBA00023163"/>
    </source>
</evidence>
<protein>
    <submittedName>
        <fullName evidence="5">Transcriptional regulator</fullName>
    </submittedName>
</protein>
<dbReference type="Proteomes" id="UP000765802">
    <property type="component" value="Unassembled WGS sequence"/>
</dbReference>
<dbReference type="Gene3D" id="1.10.4040.10">
    <property type="entry name" value="Penicillinase repressor domain"/>
    <property type="match status" value="1"/>
</dbReference>
<dbReference type="InterPro" id="IPR036390">
    <property type="entry name" value="WH_DNA-bd_sf"/>
</dbReference>
<evidence type="ECO:0000256" key="3">
    <source>
        <dbReference type="ARBA" id="ARBA00023125"/>
    </source>
</evidence>
<dbReference type="Gene3D" id="1.10.10.10">
    <property type="entry name" value="Winged helix-like DNA-binding domain superfamily/Winged helix DNA-binding domain"/>
    <property type="match status" value="1"/>
</dbReference>
<sequence>MWKALTKAEEEVMQALWTIGQGFLKDILEVTEEPKPHSNTIATILKILIEKGFVEASQKGRNNLYKPLVSKGEYGQRSVQQIVKGYFEGSASNLVSQFVKDEKISITELEELLKQIRSAKK</sequence>
<evidence type="ECO:0000313" key="6">
    <source>
        <dbReference type="Proteomes" id="UP000765802"/>
    </source>
</evidence>